<name>A0ABN8HV40_9NEOP</name>
<feature type="region of interest" description="Disordered" evidence="1">
    <location>
        <begin position="63"/>
        <end position="87"/>
    </location>
</feature>
<keyword evidence="4" id="KW-1185">Reference proteome</keyword>
<feature type="signal peptide" evidence="2">
    <location>
        <begin position="1"/>
        <end position="22"/>
    </location>
</feature>
<accession>A0ABN8HV40</accession>
<gene>
    <name evidence="3" type="ORF">IPOD504_LOCUS2099</name>
</gene>
<proteinExistence type="predicted"/>
<evidence type="ECO:0000313" key="4">
    <source>
        <dbReference type="Proteomes" id="UP000837857"/>
    </source>
</evidence>
<feature type="compositionally biased region" description="Basic and acidic residues" evidence="1">
    <location>
        <begin position="69"/>
        <end position="79"/>
    </location>
</feature>
<feature type="chain" id="PRO_5046491139" evidence="2">
    <location>
        <begin position="23"/>
        <end position="87"/>
    </location>
</feature>
<dbReference type="Proteomes" id="UP000837857">
    <property type="component" value="Chromosome 11"/>
</dbReference>
<reference evidence="3" key="1">
    <citation type="submission" date="2022-03" db="EMBL/GenBank/DDBJ databases">
        <authorList>
            <person name="Martin H S."/>
        </authorList>
    </citation>
    <scope>NUCLEOTIDE SEQUENCE</scope>
</reference>
<keyword evidence="2" id="KW-0732">Signal</keyword>
<organism evidence="3 4">
    <name type="scientific">Iphiclides podalirius</name>
    <name type="common">scarce swallowtail</name>
    <dbReference type="NCBI Taxonomy" id="110791"/>
    <lineage>
        <taxon>Eukaryota</taxon>
        <taxon>Metazoa</taxon>
        <taxon>Ecdysozoa</taxon>
        <taxon>Arthropoda</taxon>
        <taxon>Hexapoda</taxon>
        <taxon>Insecta</taxon>
        <taxon>Pterygota</taxon>
        <taxon>Neoptera</taxon>
        <taxon>Endopterygota</taxon>
        <taxon>Lepidoptera</taxon>
        <taxon>Glossata</taxon>
        <taxon>Ditrysia</taxon>
        <taxon>Papilionoidea</taxon>
        <taxon>Papilionidae</taxon>
        <taxon>Papilioninae</taxon>
        <taxon>Iphiclides</taxon>
    </lineage>
</organism>
<evidence type="ECO:0000313" key="3">
    <source>
        <dbReference type="EMBL" id="CAH2039908.1"/>
    </source>
</evidence>
<dbReference type="EMBL" id="OW152823">
    <property type="protein sequence ID" value="CAH2039908.1"/>
    <property type="molecule type" value="Genomic_DNA"/>
</dbReference>
<evidence type="ECO:0000256" key="2">
    <source>
        <dbReference type="SAM" id="SignalP"/>
    </source>
</evidence>
<evidence type="ECO:0000256" key="1">
    <source>
        <dbReference type="SAM" id="MobiDB-lite"/>
    </source>
</evidence>
<feature type="non-terminal residue" evidence="3">
    <location>
        <position position="87"/>
    </location>
</feature>
<protein>
    <submittedName>
        <fullName evidence="3">Uncharacterized protein</fullName>
    </submittedName>
</protein>
<sequence>MFISGDNYLNLFLLTFLNDLYAFVLEVSRKTRQVPYAHYTPRIGEGKMTNAGMRKNVTVLGGQCKKKQRDSGGVEKKPSFVEPVACT</sequence>